<feature type="domain" description="T6SS Phospholipase effector Tle1-like catalytic" evidence="2">
    <location>
        <begin position="208"/>
        <end position="438"/>
    </location>
</feature>
<evidence type="ECO:0000259" key="3">
    <source>
        <dbReference type="Pfam" id="PF22137"/>
    </source>
</evidence>
<dbReference type="Pfam" id="PF22137">
    <property type="entry name" value="T6SS_Tle1-like_C"/>
    <property type="match status" value="1"/>
</dbReference>
<sequence>MSGPMSKESNSGAGHVQLAPAFPLSRLMPTDSNQLSRNISLQKRDEVAFANQQRMKLSAKGDIYSGPPCCKTLHITLAFDGTNNNDQADGSSSPTSRSNISRLYHASIGGVSDIKQVESSRSSKSENDPQSEGFYRYYSPGVGTIFPEIGEHVPNSFGLIGASGGENRINWGLTRLIDALKKALDAAKPLLQPETQKLLEDMATCWYGNIATAGLLENGEKKREAAMRPYMDDLEKSLKQRNESEQKPHILAMRLYVYGFSRGAAQARAFVNWLQSLTHCNGSNGGVDYRFAGLPISVEFLGLYDTVAAVGLADSSPFAAGHMDWADGTMRLPDEASNMCVDTSIPDDCRYLKRCVHLVSAHEQRASFPLDSIRRRPKKTDGQRDTSKPSSYRTNTVEYLYPGVHSDVGGGYSPGDQGKAVAGTDHLLSQIALQHLYAEAFMAGAPLRVAETIVQSGVHQSWRAMAPATEIEFNVSDELIRRFNAWQSDAAKQIKGPLEGMIEQQQALITAWRIDRYAGGVEKQAFFQNSPKDMPKAQIDAWEAIQERNDAETTVAAKGKPAPTYSEEEEREYQLNVQIVGGKEKVASMRKEKKFEPPLDRRQLSGAAAEFRHDYKQEWGMLEDSFNGGGILDMLLGGTVYLINEEDEAAEYAYLHSEGTERYRKMFSSPNKPSPGEEDLVALFDDQIHDSRAWFMNHSGLGPREPFTDYFRIRLVHFDNESNKQLSLLAKAGRVIGIGLAVASVGLSIKKKDPRMLLSLFLPSLARPVLAGKVSMPDLPEISAFDPLTGIALPMMNNLDSLRAFTKAPGDLTAKVAALPPLLPLNEATANTPALQKILVAHQALEAVEAARNKDAGSLAGMLAKAANDEDKPGGWKDMLANQVGNLKSSEKKV</sequence>
<dbReference type="Pfam" id="PF09994">
    <property type="entry name" value="T6SS_Tle1-like_cat"/>
    <property type="match status" value="1"/>
</dbReference>
<dbReference type="PANTHER" id="PTHR33840">
    <property type="match status" value="1"/>
</dbReference>
<protein>
    <recommendedName>
        <fullName evidence="6">DUF2235 domain-containing protein</fullName>
    </recommendedName>
</protein>
<dbReference type="EMBL" id="CP027753">
    <property type="protein sequence ID" value="AZE52019.1"/>
    <property type="molecule type" value="Genomic_DNA"/>
</dbReference>
<dbReference type="RefSeq" id="WP_241176312.1">
    <property type="nucleotide sequence ID" value="NZ_CP027753.1"/>
</dbReference>
<name>A0A3G7U0C1_9PSED</name>
<accession>A0A3G7U0C1</accession>
<dbReference type="Proteomes" id="UP000268048">
    <property type="component" value="Chromosome"/>
</dbReference>
<organism evidence="4 5">
    <name type="scientific">Pseudomonas chlororaphis</name>
    <dbReference type="NCBI Taxonomy" id="587753"/>
    <lineage>
        <taxon>Bacteria</taxon>
        <taxon>Pseudomonadati</taxon>
        <taxon>Pseudomonadota</taxon>
        <taxon>Gammaproteobacteria</taxon>
        <taxon>Pseudomonadales</taxon>
        <taxon>Pseudomonadaceae</taxon>
        <taxon>Pseudomonas</taxon>
    </lineage>
</organism>
<proteinExistence type="predicted"/>
<evidence type="ECO:0000313" key="4">
    <source>
        <dbReference type="EMBL" id="AZE52019.1"/>
    </source>
</evidence>
<reference evidence="4 5" key="1">
    <citation type="submission" date="2018-03" db="EMBL/GenBank/DDBJ databases">
        <title>Diversity of phytobeneficial traits revealed by whole-genome analysis of worldwide-isolated phenazine-producing Pseudomonas spp.</title>
        <authorList>
            <person name="Biessy A."/>
            <person name="Novinscak A."/>
            <person name="Blom J."/>
            <person name="Leger G."/>
            <person name="Thomashow L.S."/>
            <person name="Cazorla F.M."/>
            <person name="Josic D."/>
            <person name="Filion M."/>
        </authorList>
    </citation>
    <scope>NUCLEOTIDE SEQUENCE [LARGE SCALE GENOMIC DNA]</scope>
    <source>
        <strain evidence="4 5">B25</strain>
    </source>
</reference>
<dbReference type="InterPro" id="IPR054388">
    <property type="entry name" value="Tle1-like_C"/>
</dbReference>
<dbReference type="PANTHER" id="PTHR33840:SF1">
    <property type="entry name" value="TLE1 PHOSPHOLIPASE DOMAIN-CONTAINING PROTEIN"/>
    <property type="match status" value="1"/>
</dbReference>
<evidence type="ECO:0000313" key="5">
    <source>
        <dbReference type="Proteomes" id="UP000268048"/>
    </source>
</evidence>
<dbReference type="AlphaFoldDB" id="A0A3G7U0C1"/>
<dbReference type="InterPro" id="IPR018712">
    <property type="entry name" value="Tle1-like_cat"/>
</dbReference>
<evidence type="ECO:0000259" key="2">
    <source>
        <dbReference type="Pfam" id="PF09994"/>
    </source>
</evidence>
<feature type="domain" description="T6SS Phospholipase effector Tle1-like C-terminal" evidence="3">
    <location>
        <begin position="479"/>
        <end position="835"/>
    </location>
</feature>
<feature type="region of interest" description="Disordered" evidence="1">
    <location>
        <begin position="369"/>
        <end position="392"/>
    </location>
</feature>
<gene>
    <name evidence="4" type="ORF">C4K04_6391</name>
</gene>
<evidence type="ECO:0008006" key="6">
    <source>
        <dbReference type="Google" id="ProtNLM"/>
    </source>
</evidence>
<evidence type="ECO:0000256" key="1">
    <source>
        <dbReference type="SAM" id="MobiDB-lite"/>
    </source>
</evidence>